<evidence type="ECO:0000256" key="1">
    <source>
        <dbReference type="ARBA" id="ARBA00022614"/>
    </source>
</evidence>
<dbReference type="InterPro" id="IPR032675">
    <property type="entry name" value="LRR_dom_sf"/>
</dbReference>
<keyword evidence="1" id="KW-0433">Leucine-rich repeat</keyword>
<evidence type="ECO:0000313" key="5">
    <source>
        <dbReference type="Proteomes" id="UP000237000"/>
    </source>
</evidence>
<keyword evidence="2" id="KW-0611">Plant defense</keyword>
<dbReference type="EMBL" id="JXTC01000550">
    <property type="protein sequence ID" value="PON46650.1"/>
    <property type="molecule type" value="Genomic_DNA"/>
</dbReference>
<dbReference type="PANTHER" id="PTHR36766:SF40">
    <property type="entry name" value="DISEASE RESISTANCE PROTEIN RGA3"/>
    <property type="match status" value="1"/>
</dbReference>
<dbReference type="OrthoDB" id="1431055at2759"/>
<dbReference type="Pfam" id="PF25019">
    <property type="entry name" value="LRR_R13L1-DRL21"/>
    <property type="match status" value="1"/>
</dbReference>
<proteinExistence type="predicted"/>
<accession>A0A2P5BCZ1</accession>
<dbReference type="SUPFAM" id="SSF52047">
    <property type="entry name" value="RNI-like"/>
    <property type="match status" value="1"/>
</dbReference>
<sequence length="113" mass="12851">MSSGEPNMWQSFPGLRSLTLDHVNDIDSLLEGLQQVTSLQQLHIWHCNSLKEIPNWISNATSLKRISMKVCPSLTMPPDRIVSLITALQKVEIEDCPRVAFIESMLKDQLYTQ</sequence>
<comment type="caution">
    <text evidence="4">The sequence shown here is derived from an EMBL/GenBank/DDBJ whole genome shotgun (WGS) entry which is preliminary data.</text>
</comment>
<protein>
    <submittedName>
        <fullName evidence="4">LRR domain containing protein</fullName>
    </submittedName>
</protein>
<evidence type="ECO:0000259" key="3">
    <source>
        <dbReference type="Pfam" id="PF25019"/>
    </source>
</evidence>
<dbReference type="AlphaFoldDB" id="A0A2P5BCZ1"/>
<evidence type="ECO:0000313" key="4">
    <source>
        <dbReference type="EMBL" id="PON46650.1"/>
    </source>
</evidence>
<feature type="domain" description="R13L1/DRL21-like LRR repeat region" evidence="3">
    <location>
        <begin position="24"/>
        <end position="96"/>
    </location>
</feature>
<gene>
    <name evidence="4" type="ORF">TorRG33x02_325500</name>
</gene>
<reference evidence="5" key="1">
    <citation type="submission" date="2016-06" db="EMBL/GenBank/DDBJ databases">
        <title>Parallel loss of symbiosis genes in relatives of nitrogen-fixing non-legume Parasponia.</title>
        <authorList>
            <person name="Van Velzen R."/>
            <person name="Holmer R."/>
            <person name="Bu F."/>
            <person name="Rutten L."/>
            <person name="Van Zeijl A."/>
            <person name="Liu W."/>
            <person name="Santuari L."/>
            <person name="Cao Q."/>
            <person name="Sharma T."/>
            <person name="Shen D."/>
            <person name="Roswanjaya Y."/>
            <person name="Wardhani T."/>
            <person name="Kalhor M.S."/>
            <person name="Jansen J."/>
            <person name="Van den Hoogen J."/>
            <person name="Gungor B."/>
            <person name="Hartog M."/>
            <person name="Hontelez J."/>
            <person name="Verver J."/>
            <person name="Yang W.-C."/>
            <person name="Schijlen E."/>
            <person name="Repin R."/>
            <person name="Schilthuizen M."/>
            <person name="Schranz E."/>
            <person name="Heidstra R."/>
            <person name="Miyata K."/>
            <person name="Fedorova E."/>
            <person name="Kohlen W."/>
            <person name="Bisseling T."/>
            <person name="Smit S."/>
            <person name="Geurts R."/>
        </authorList>
    </citation>
    <scope>NUCLEOTIDE SEQUENCE [LARGE SCALE GENOMIC DNA]</scope>
    <source>
        <strain evidence="5">cv. RG33-2</strain>
    </source>
</reference>
<evidence type="ECO:0000256" key="2">
    <source>
        <dbReference type="ARBA" id="ARBA00022821"/>
    </source>
</evidence>
<name>A0A2P5BCZ1_TREOI</name>
<keyword evidence="5" id="KW-1185">Reference proteome</keyword>
<dbReference type="STRING" id="63057.A0A2P5BCZ1"/>
<dbReference type="PANTHER" id="PTHR36766">
    <property type="entry name" value="PLANT BROAD-SPECTRUM MILDEW RESISTANCE PROTEIN RPW8"/>
    <property type="match status" value="1"/>
</dbReference>
<dbReference type="Gene3D" id="3.80.10.10">
    <property type="entry name" value="Ribonuclease Inhibitor"/>
    <property type="match status" value="1"/>
</dbReference>
<dbReference type="InterPro" id="IPR056789">
    <property type="entry name" value="LRR_R13L1-DRL21"/>
</dbReference>
<organism evidence="4 5">
    <name type="scientific">Trema orientale</name>
    <name type="common">Charcoal tree</name>
    <name type="synonym">Celtis orientalis</name>
    <dbReference type="NCBI Taxonomy" id="63057"/>
    <lineage>
        <taxon>Eukaryota</taxon>
        <taxon>Viridiplantae</taxon>
        <taxon>Streptophyta</taxon>
        <taxon>Embryophyta</taxon>
        <taxon>Tracheophyta</taxon>
        <taxon>Spermatophyta</taxon>
        <taxon>Magnoliopsida</taxon>
        <taxon>eudicotyledons</taxon>
        <taxon>Gunneridae</taxon>
        <taxon>Pentapetalae</taxon>
        <taxon>rosids</taxon>
        <taxon>fabids</taxon>
        <taxon>Rosales</taxon>
        <taxon>Cannabaceae</taxon>
        <taxon>Trema</taxon>
    </lineage>
</organism>
<dbReference type="GO" id="GO:0006952">
    <property type="term" value="P:defense response"/>
    <property type="evidence" value="ECO:0007669"/>
    <property type="project" value="UniProtKB-KW"/>
</dbReference>
<dbReference type="Proteomes" id="UP000237000">
    <property type="component" value="Unassembled WGS sequence"/>
</dbReference>
<dbReference type="InParanoid" id="A0A2P5BCZ1"/>